<evidence type="ECO:0000313" key="2">
    <source>
        <dbReference type="Proteomes" id="UP001386955"/>
    </source>
</evidence>
<dbReference type="AlphaFoldDB" id="A0AAN9XWL2"/>
<evidence type="ECO:0000313" key="1">
    <source>
        <dbReference type="EMBL" id="KAK7412741.1"/>
    </source>
</evidence>
<reference evidence="1 2" key="1">
    <citation type="submission" date="2024-01" db="EMBL/GenBank/DDBJ databases">
        <title>The genomes of 5 underutilized Papilionoideae crops provide insights into root nodulation and disease resistanc.</title>
        <authorList>
            <person name="Jiang F."/>
        </authorList>
    </citation>
    <scope>NUCLEOTIDE SEQUENCE [LARGE SCALE GENOMIC DNA]</scope>
    <source>
        <strain evidence="1">DUOXIRENSHENG_FW03</strain>
        <tissue evidence="1">Leaves</tissue>
    </source>
</reference>
<sequence>MSQKSGKTKGIDLPLSQELQLLSIASRREEEKQINGSASSSDEFADFTVDIPFHYHAIPNLDKICRLKNLQIPKGTSCSPAHV</sequence>
<dbReference type="EMBL" id="JAYMYS010000001">
    <property type="protein sequence ID" value="KAK7412741.1"/>
    <property type="molecule type" value="Genomic_DNA"/>
</dbReference>
<dbReference type="Proteomes" id="UP001386955">
    <property type="component" value="Unassembled WGS sequence"/>
</dbReference>
<keyword evidence="2" id="KW-1185">Reference proteome</keyword>
<gene>
    <name evidence="1" type="ORF">VNO78_04331</name>
</gene>
<accession>A0AAN9XWL2</accession>
<name>A0AAN9XWL2_PSOTE</name>
<proteinExistence type="predicted"/>
<protein>
    <submittedName>
        <fullName evidence="1">Uncharacterized protein</fullName>
    </submittedName>
</protein>
<organism evidence="1 2">
    <name type="scientific">Psophocarpus tetragonolobus</name>
    <name type="common">Winged bean</name>
    <name type="synonym">Dolichos tetragonolobus</name>
    <dbReference type="NCBI Taxonomy" id="3891"/>
    <lineage>
        <taxon>Eukaryota</taxon>
        <taxon>Viridiplantae</taxon>
        <taxon>Streptophyta</taxon>
        <taxon>Embryophyta</taxon>
        <taxon>Tracheophyta</taxon>
        <taxon>Spermatophyta</taxon>
        <taxon>Magnoliopsida</taxon>
        <taxon>eudicotyledons</taxon>
        <taxon>Gunneridae</taxon>
        <taxon>Pentapetalae</taxon>
        <taxon>rosids</taxon>
        <taxon>fabids</taxon>
        <taxon>Fabales</taxon>
        <taxon>Fabaceae</taxon>
        <taxon>Papilionoideae</taxon>
        <taxon>50 kb inversion clade</taxon>
        <taxon>NPAAA clade</taxon>
        <taxon>indigoferoid/millettioid clade</taxon>
        <taxon>Phaseoleae</taxon>
        <taxon>Psophocarpus</taxon>
    </lineage>
</organism>
<comment type="caution">
    <text evidence="1">The sequence shown here is derived from an EMBL/GenBank/DDBJ whole genome shotgun (WGS) entry which is preliminary data.</text>
</comment>